<dbReference type="RefSeq" id="WP_129722705.1">
    <property type="nucleotide sequence ID" value="NZ_CP101808.1"/>
</dbReference>
<dbReference type="SUPFAM" id="SSF51569">
    <property type="entry name" value="Aldolase"/>
    <property type="match status" value="1"/>
</dbReference>
<dbReference type="NCBIfam" id="TIGR01859">
    <property type="entry name" value="fruc_bis_ald"/>
    <property type="match status" value="1"/>
</dbReference>
<evidence type="ECO:0000256" key="3">
    <source>
        <dbReference type="ARBA" id="ARBA00022833"/>
    </source>
</evidence>
<dbReference type="InterPro" id="IPR000771">
    <property type="entry name" value="FBA_II"/>
</dbReference>
<name>A0ABY5J487_9BACT</name>
<gene>
    <name evidence="5" type="primary">fba</name>
    <name evidence="5" type="ORF">NPA09_03570</name>
</gene>
<keyword evidence="4 5" id="KW-0456">Lyase</keyword>
<sequence>MIVNAKKMLKDAYKNGYAVPHINTNNLEWTKAILLTAEEMKSPIIIATSEGAIKYMGGFNVAADLVKAMDKDLKITVPVALHLDHGTFEGAKKAIEAGYTSIMYDGSHEPFAKNYENTKELLKLAKKHDLSFEAEVGTLGGEEDGIIGAGEFADPAEAKKMADLGIDVLAAGIGNIHGPYPKGWKSLNFDVLKNISKTIGMGVVLHGGSGIPKDQIQKAISLGVAKINVNTELQQANHKAIRAFIESGKDLEGKNFDPRKLYAPGYKAMCDTVREKIEEFGSNNKA</sequence>
<dbReference type="PANTHER" id="PTHR30304">
    <property type="entry name" value="D-TAGATOSE-1,6-BISPHOSPHATE ALDOLASE"/>
    <property type="match status" value="1"/>
</dbReference>
<dbReference type="GO" id="GO:0004332">
    <property type="term" value="F:fructose-bisphosphate aldolase activity"/>
    <property type="evidence" value="ECO:0007669"/>
    <property type="project" value="UniProtKB-EC"/>
</dbReference>
<evidence type="ECO:0000256" key="2">
    <source>
        <dbReference type="ARBA" id="ARBA00022723"/>
    </source>
</evidence>
<dbReference type="InterPro" id="IPR011289">
    <property type="entry name" value="Fruc_bis_ald_class-2"/>
</dbReference>
<comment type="cofactor">
    <cofactor evidence="1">
        <name>Zn(2+)</name>
        <dbReference type="ChEBI" id="CHEBI:29105"/>
    </cofactor>
</comment>
<organism evidence="5 6">
    <name type="scientific">Mycoplasmopsis equigenitalium</name>
    <dbReference type="NCBI Taxonomy" id="114883"/>
    <lineage>
        <taxon>Bacteria</taxon>
        <taxon>Bacillati</taxon>
        <taxon>Mycoplasmatota</taxon>
        <taxon>Mycoplasmoidales</taxon>
        <taxon>Metamycoplasmataceae</taxon>
        <taxon>Mycoplasmopsis</taxon>
    </lineage>
</organism>
<keyword evidence="3" id="KW-0862">Zinc</keyword>
<dbReference type="InterPro" id="IPR050246">
    <property type="entry name" value="Class_II_FBP_aldolase"/>
</dbReference>
<proteinExistence type="predicted"/>
<reference evidence="5" key="1">
    <citation type="submission" date="2022-07" db="EMBL/GenBank/DDBJ databases">
        <title>Complete genome of Mycoplasma equigenitalium type strain T37.</title>
        <authorList>
            <person name="Spergser J."/>
        </authorList>
    </citation>
    <scope>NUCLEOTIDE SEQUENCE</scope>
    <source>
        <strain evidence="5">T37</strain>
    </source>
</reference>
<evidence type="ECO:0000256" key="4">
    <source>
        <dbReference type="ARBA" id="ARBA00023239"/>
    </source>
</evidence>
<evidence type="ECO:0000313" key="6">
    <source>
        <dbReference type="Proteomes" id="UP001059576"/>
    </source>
</evidence>
<dbReference type="EC" id="4.1.2.13" evidence="5"/>
<dbReference type="Proteomes" id="UP001059576">
    <property type="component" value="Chromosome"/>
</dbReference>
<dbReference type="EMBL" id="CP101808">
    <property type="protein sequence ID" value="UUD36952.1"/>
    <property type="molecule type" value="Genomic_DNA"/>
</dbReference>
<accession>A0ABY5J487</accession>
<dbReference type="CDD" id="cd00947">
    <property type="entry name" value="TBP_aldolase_IIB"/>
    <property type="match status" value="1"/>
</dbReference>
<dbReference type="NCBIfam" id="TIGR00167">
    <property type="entry name" value="cbbA"/>
    <property type="match status" value="1"/>
</dbReference>
<dbReference type="PANTHER" id="PTHR30304:SF0">
    <property type="entry name" value="D-TAGATOSE-1,6-BISPHOSPHATE ALDOLASE SUBUNIT GATY-RELATED"/>
    <property type="match status" value="1"/>
</dbReference>
<evidence type="ECO:0000256" key="1">
    <source>
        <dbReference type="ARBA" id="ARBA00001947"/>
    </source>
</evidence>
<evidence type="ECO:0000313" key="5">
    <source>
        <dbReference type="EMBL" id="UUD36952.1"/>
    </source>
</evidence>
<protein>
    <submittedName>
        <fullName evidence="5">Class II fructose-1,6-bisphosphate aldolase</fullName>
        <ecNumber evidence="5">4.1.2.13</ecNumber>
    </submittedName>
</protein>
<keyword evidence="6" id="KW-1185">Reference proteome</keyword>
<dbReference type="PIRSF" id="PIRSF001359">
    <property type="entry name" value="F_bP_aldolase_II"/>
    <property type="match status" value="1"/>
</dbReference>
<keyword evidence="2" id="KW-0479">Metal-binding</keyword>
<dbReference type="Pfam" id="PF01116">
    <property type="entry name" value="F_bP_aldolase"/>
    <property type="match status" value="1"/>
</dbReference>
<dbReference type="InterPro" id="IPR013785">
    <property type="entry name" value="Aldolase_TIM"/>
</dbReference>
<dbReference type="Gene3D" id="3.20.20.70">
    <property type="entry name" value="Aldolase class I"/>
    <property type="match status" value="1"/>
</dbReference>